<evidence type="ECO:0000313" key="3">
    <source>
        <dbReference type="EMBL" id="KAF2117042.1"/>
    </source>
</evidence>
<feature type="compositionally biased region" description="Basic and acidic residues" evidence="1">
    <location>
        <begin position="622"/>
        <end position="632"/>
    </location>
</feature>
<accession>A0A6A5ZC46</accession>
<dbReference type="EMBL" id="ML977319">
    <property type="protein sequence ID" value="KAF2117042.1"/>
    <property type="molecule type" value="Genomic_DNA"/>
</dbReference>
<reference evidence="3" key="1">
    <citation type="journal article" date="2020" name="Stud. Mycol.">
        <title>101 Dothideomycetes genomes: a test case for predicting lifestyles and emergence of pathogens.</title>
        <authorList>
            <person name="Haridas S."/>
            <person name="Albert R."/>
            <person name="Binder M."/>
            <person name="Bloem J."/>
            <person name="Labutti K."/>
            <person name="Salamov A."/>
            <person name="Andreopoulos B."/>
            <person name="Baker S."/>
            <person name="Barry K."/>
            <person name="Bills G."/>
            <person name="Bluhm B."/>
            <person name="Cannon C."/>
            <person name="Castanera R."/>
            <person name="Culley D."/>
            <person name="Daum C."/>
            <person name="Ezra D."/>
            <person name="Gonzalez J."/>
            <person name="Henrissat B."/>
            <person name="Kuo A."/>
            <person name="Liang C."/>
            <person name="Lipzen A."/>
            <person name="Lutzoni F."/>
            <person name="Magnuson J."/>
            <person name="Mondo S."/>
            <person name="Nolan M."/>
            <person name="Ohm R."/>
            <person name="Pangilinan J."/>
            <person name="Park H.-J."/>
            <person name="Ramirez L."/>
            <person name="Alfaro M."/>
            <person name="Sun H."/>
            <person name="Tritt A."/>
            <person name="Yoshinaga Y."/>
            <person name="Zwiers L.-H."/>
            <person name="Turgeon B."/>
            <person name="Goodwin S."/>
            <person name="Spatafora J."/>
            <person name="Crous P."/>
            <person name="Grigoriev I."/>
        </authorList>
    </citation>
    <scope>NUCLEOTIDE SEQUENCE</scope>
    <source>
        <strain evidence="3">CBS 627.86</strain>
    </source>
</reference>
<feature type="compositionally biased region" description="Low complexity" evidence="1">
    <location>
        <begin position="107"/>
        <end position="121"/>
    </location>
</feature>
<dbReference type="InterPro" id="IPR010730">
    <property type="entry name" value="HET"/>
</dbReference>
<organism evidence="3 4">
    <name type="scientific">Lophiotrema nucula</name>
    <dbReference type="NCBI Taxonomy" id="690887"/>
    <lineage>
        <taxon>Eukaryota</taxon>
        <taxon>Fungi</taxon>
        <taxon>Dikarya</taxon>
        <taxon>Ascomycota</taxon>
        <taxon>Pezizomycotina</taxon>
        <taxon>Dothideomycetes</taxon>
        <taxon>Pleosporomycetidae</taxon>
        <taxon>Pleosporales</taxon>
        <taxon>Lophiotremataceae</taxon>
        <taxon>Lophiotrema</taxon>
    </lineage>
</organism>
<dbReference type="InterPro" id="IPR052895">
    <property type="entry name" value="HetReg/Transcr_Mod"/>
</dbReference>
<sequence>MDKVCGHETRILKRPGQPGIRKQGQTHSSDGSHEKETTATEHASGPGDQFIFHSFAKVHDSVIGTNAQDLEGATRAEPTSQPTALRRKTQSDELQDQSISDSRIVEETSPSSTLPSASSPSPSDPEDSATEKYSHVSEPELASDSLLTRMSGERISSSLLLQSPRPAAMDHAHSPDGGTQSNLGSLTTTAAPPSGLQNANLPRMTNAHMPYTYDPLPKRPGAIRLLKLLSSSARNTQIVCELINRRDGDVPQYEALSWCWGGHPPTAQVLIRKKGRLYSMGVSPVLVVALTFIRSSQKDRYLWVDAICINQDNLVEKNHQVEMMHNIYANAKQVRVWLGKASEDSSTAFRFIKEEVLQFVKFETLFASPGATEKWQALLEVMQRPWFSRRWVVQEITLARKAVIHCGQDTISWRKFSGAVELFIEAEMAMKSLSDVMERETQYSKFPSSFAMVSTLGASLLVDATNHLFRDHDSSHQSQSESDSDEGDHCSKRAPKMGLVTSPWRQPLLSLEYLVSTLTLFDTSVPHDSFYALLSIARETATRSPLQSGLIGSGLSIDTQRYNIDYQAPYVDACRDFIQFILKDALKRDRSHRSRALDIICRPWAISEVTLSAMRTKGAMENAKKERRQEREKRRHASSLQRSRSRSSESAHQGGAPKHEPASFLKYEDLLPSWVPQLSKAPYGMFMRAGQTFGALRKNADPLVGLTSSRGQVYSAAGSKDIDPTSLKFRKRTNLTHQSDHYSMYVRGFCLDTIEEVADVSRNGLIPVSWMDLGGWPDASGPVPNHFWRTLVANRGPDGQNPPTYYSYACNKVFKRGGHESGAVSTQDFIHYERDFAAAQFCRRVQAVIWNRALVRTTNGMLGMVDKNVRPGDTVCIIYGCSVPLILRQFKRKSAAEYEEELNSEIKHNAAVIQRFFRRRLEIRKHTRRRKQEDMAGLWMHWAEETGALHQPGLTLDALLLIAASQMDRFNEWRDANSREKMQYKLWRVRIPKWDSIGSSEGRKRYDELKAERGQLAIEANRCGGTRFGDASFVADEEKYGVRDFRHKKALLDWWEFDIQLRFARRWKKIWKSRRSRRYPYSGWAPLGGRVGLGEEPGSMDKPNSGERLTEREGEDYEAAIRDNLRRRQGEDGYYSSELLGDAYIHGMMDGEAMTYQSEGWHAPIPSMVFEMR</sequence>
<proteinExistence type="predicted"/>
<gene>
    <name evidence="3" type="ORF">BDV96DRAFT_644477</name>
</gene>
<feature type="compositionally biased region" description="Basic and acidic residues" evidence="1">
    <location>
        <begin position="30"/>
        <end position="39"/>
    </location>
</feature>
<feature type="compositionally biased region" description="Basic and acidic residues" evidence="1">
    <location>
        <begin position="129"/>
        <end position="138"/>
    </location>
</feature>
<feature type="region of interest" description="Disordered" evidence="1">
    <location>
        <begin position="616"/>
        <end position="660"/>
    </location>
</feature>
<keyword evidence="4" id="KW-1185">Reference proteome</keyword>
<evidence type="ECO:0000259" key="2">
    <source>
        <dbReference type="Pfam" id="PF06985"/>
    </source>
</evidence>
<feature type="domain" description="Heterokaryon incompatibility" evidence="2">
    <location>
        <begin position="253"/>
        <end position="395"/>
    </location>
</feature>
<name>A0A6A5ZC46_9PLEO</name>
<feature type="region of interest" description="Disordered" evidence="1">
    <location>
        <begin position="472"/>
        <end position="492"/>
    </location>
</feature>
<feature type="region of interest" description="Disordered" evidence="1">
    <location>
        <begin position="165"/>
        <end position="187"/>
    </location>
</feature>
<feature type="region of interest" description="Disordered" evidence="1">
    <location>
        <begin position="1092"/>
        <end position="1112"/>
    </location>
</feature>
<feature type="compositionally biased region" description="Basic and acidic residues" evidence="1">
    <location>
        <begin position="1"/>
        <end position="11"/>
    </location>
</feature>
<evidence type="ECO:0000313" key="4">
    <source>
        <dbReference type="Proteomes" id="UP000799770"/>
    </source>
</evidence>
<protein>
    <submittedName>
        <fullName evidence="3">Heterokaryon incompatibility protein-domain-containing protein</fullName>
    </submittedName>
</protein>
<dbReference type="Proteomes" id="UP000799770">
    <property type="component" value="Unassembled WGS sequence"/>
</dbReference>
<dbReference type="OrthoDB" id="3477286at2759"/>
<evidence type="ECO:0000256" key="1">
    <source>
        <dbReference type="SAM" id="MobiDB-lite"/>
    </source>
</evidence>
<feature type="region of interest" description="Disordered" evidence="1">
    <location>
        <begin position="1"/>
        <end position="51"/>
    </location>
</feature>
<dbReference type="AlphaFoldDB" id="A0A6A5ZC46"/>
<dbReference type="PANTHER" id="PTHR24148">
    <property type="entry name" value="ANKYRIN REPEAT DOMAIN-CONTAINING PROTEIN 39 HOMOLOG-RELATED"/>
    <property type="match status" value="1"/>
</dbReference>
<dbReference type="Pfam" id="PF06985">
    <property type="entry name" value="HET"/>
    <property type="match status" value="1"/>
</dbReference>
<feature type="region of interest" description="Disordered" evidence="1">
    <location>
        <begin position="66"/>
        <end position="147"/>
    </location>
</feature>
<feature type="compositionally biased region" description="Polar residues" evidence="1">
    <location>
        <begin position="177"/>
        <end position="187"/>
    </location>
</feature>
<dbReference type="PANTHER" id="PTHR24148:SF64">
    <property type="entry name" value="HETEROKARYON INCOMPATIBILITY DOMAIN-CONTAINING PROTEIN"/>
    <property type="match status" value="1"/>
</dbReference>